<keyword evidence="1" id="KW-0732">Signal</keyword>
<keyword evidence="3" id="KW-0540">Nuclease</keyword>
<keyword evidence="4" id="KW-1185">Reference proteome</keyword>
<dbReference type="Proteomes" id="UP001610818">
    <property type="component" value="Unassembled WGS sequence"/>
</dbReference>
<dbReference type="GO" id="GO:0004519">
    <property type="term" value="F:endonuclease activity"/>
    <property type="evidence" value="ECO:0007669"/>
    <property type="project" value="UniProtKB-KW"/>
</dbReference>
<keyword evidence="3" id="KW-0378">Hydrolase</keyword>
<protein>
    <submittedName>
        <fullName evidence="3">HNH endonuclease family protein</fullName>
    </submittedName>
</protein>
<organism evidence="3 4">
    <name type="scientific">Streptomyces longisporoflavus</name>
    <dbReference type="NCBI Taxonomy" id="28044"/>
    <lineage>
        <taxon>Bacteria</taxon>
        <taxon>Bacillati</taxon>
        <taxon>Actinomycetota</taxon>
        <taxon>Actinomycetes</taxon>
        <taxon>Kitasatosporales</taxon>
        <taxon>Streptomycetaceae</taxon>
        <taxon>Streptomyces</taxon>
    </lineage>
</organism>
<sequence length="230" mass="25035">MPAIPRSAVLLTAAVALALPAATAHATPAVSPHAAPKAGERVTKPLMAALKSLPVREEDRTGYQRTAFKHWVDADKDGCSTRAEVLKAEALTAPEQGAKCKLSGGRWYSEYDDRYVEGPSGLDIDHRVPLAESWDSGAKDWSAAERRAYANDLKDERSLIAVTAKSNRSKADQDPSTWMPPAEGNRCDYVNQWVAIKTRWKLAIDPSEESALAENATRCPNSPITVKLAR</sequence>
<accession>A0ABW7R666</accession>
<feature type="signal peptide" evidence="1">
    <location>
        <begin position="1"/>
        <end position="26"/>
    </location>
</feature>
<gene>
    <name evidence="3" type="ORF">ACH4F9_43125</name>
</gene>
<keyword evidence="3" id="KW-0255">Endonuclease</keyword>
<reference evidence="3 4" key="1">
    <citation type="submission" date="2024-10" db="EMBL/GenBank/DDBJ databases">
        <title>The Natural Products Discovery Center: Release of the First 8490 Sequenced Strains for Exploring Actinobacteria Biosynthetic Diversity.</title>
        <authorList>
            <person name="Kalkreuter E."/>
            <person name="Kautsar S.A."/>
            <person name="Yang D."/>
            <person name="Bader C.D."/>
            <person name="Teijaro C.N."/>
            <person name="Fluegel L."/>
            <person name="Davis C.M."/>
            <person name="Simpson J.R."/>
            <person name="Lauterbach L."/>
            <person name="Steele A.D."/>
            <person name="Gui C."/>
            <person name="Meng S."/>
            <person name="Li G."/>
            <person name="Viehrig K."/>
            <person name="Ye F."/>
            <person name="Su P."/>
            <person name="Kiefer A.F."/>
            <person name="Nichols A."/>
            <person name="Cepeda A.J."/>
            <person name="Yan W."/>
            <person name="Fan B."/>
            <person name="Jiang Y."/>
            <person name="Adhikari A."/>
            <person name="Zheng C.-J."/>
            <person name="Schuster L."/>
            <person name="Cowan T.M."/>
            <person name="Smanski M.J."/>
            <person name="Chevrette M.G."/>
            <person name="De Carvalho L.P.S."/>
            <person name="Shen B."/>
        </authorList>
    </citation>
    <scope>NUCLEOTIDE SEQUENCE [LARGE SCALE GENOMIC DNA]</scope>
    <source>
        <strain evidence="3 4">NPDC017990</strain>
    </source>
</reference>
<feature type="domain" description="GmrSD restriction endonucleases C-terminal" evidence="2">
    <location>
        <begin position="105"/>
        <end position="214"/>
    </location>
</feature>
<proteinExistence type="predicted"/>
<comment type="caution">
    <text evidence="3">The sequence shown here is derived from an EMBL/GenBank/DDBJ whole genome shotgun (WGS) entry which is preliminary data.</text>
</comment>
<dbReference type="PANTHER" id="PTHR24094">
    <property type="entry name" value="SECRETED PROTEIN"/>
    <property type="match status" value="1"/>
</dbReference>
<evidence type="ECO:0000313" key="3">
    <source>
        <dbReference type="EMBL" id="MFH8551790.1"/>
    </source>
</evidence>
<dbReference type="RefSeq" id="WP_397718865.1">
    <property type="nucleotide sequence ID" value="NZ_JBIRGN010000015.1"/>
</dbReference>
<evidence type="ECO:0000256" key="1">
    <source>
        <dbReference type="SAM" id="SignalP"/>
    </source>
</evidence>
<dbReference type="EMBL" id="JBIRGQ010000015">
    <property type="protein sequence ID" value="MFH8551790.1"/>
    <property type="molecule type" value="Genomic_DNA"/>
</dbReference>
<evidence type="ECO:0000259" key="2">
    <source>
        <dbReference type="Pfam" id="PF07510"/>
    </source>
</evidence>
<dbReference type="PANTHER" id="PTHR24094:SF15">
    <property type="entry name" value="AMP-DEPENDENT SYNTHETASE_LIGASE DOMAIN-CONTAINING PROTEIN-RELATED"/>
    <property type="match status" value="1"/>
</dbReference>
<dbReference type="Pfam" id="PF07510">
    <property type="entry name" value="GmrSD_C"/>
    <property type="match status" value="1"/>
</dbReference>
<feature type="chain" id="PRO_5046363040" evidence="1">
    <location>
        <begin position="27"/>
        <end position="230"/>
    </location>
</feature>
<dbReference type="InterPro" id="IPR011089">
    <property type="entry name" value="GmrSD_C"/>
</dbReference>
<evidence type="ECO:0000313" key="4">
    <source>
        <dbReference type="Proteomes" id="UP001610818"/>
    </source>
</evidence>
<name>A0ABW7R666_9ACTN</name>